<dbReference type="InterPro" id="IPR011009">
    <property type="entry name" value="Kinase-like_dom_sf"/>
</dbReference>
<keyword evidence="7" id="KW-0808">Transferase</keyword>
<evidence type="ECO:0000256" key="5">
    <source>
        <dbReference type="SAM" id="MobiDB-lite"/>
    </source>
</evidence>
<feature type="binding site" evidence="4">
    <location>
        <position position="168"/>
    </location>
    <ligand>
        <name>ATP</name>
        <dbReference type="ChEBI" id="CHEBI:30616"/>
    </ligand>
</feature>
<dbReference type="InterPro" id="IPR051681">
    <property type="entry name" value="Ser/Thr_Kinases-Pseudokinases"/>
</dbReference>
<feature type="repeat" description="ARM" evidence="3">
    <location>
        <begin position="594"/>
        <end position="634"/>
    </location>
</feature>
<evidence type="ECO:0000313" key="8">
    <source>
        <dbReference type="Proteomes" id="UP001642464"/>
    </source>
</evidence>
<dbReference type="SMART" id="SM00220">
    <property type="entry name" value="S_TKc"/>
    <property type="match status" value="1"/>
</dbReference>
<dbReference type="InterPro" id="IPR016024">
    <property type="entry name" value="ARM-type_fold"/>
</dbReference>
<dbReference type="InterPro" id="IPR017441">
    <property type="entry name" value="Protein_kinase_ATP_BS"/>
</dbReference>
<feature type="region of interest" description="Disordered" evidence="5">
    <location>
        <begin position="426"/>
        <end position="450"/>
    </location>
</feature>
<evidence type="ECO:0000256" key="4">
    <source>
        <dbReference type="PROSITE-ProRule" id="PRU10141"/>
    </source>
</evidence>
<dbReference type="PROSITE" id="PS00107">
    <property type="entry name" value="PROTEIN_KINASE_ATP"/>
    <property type="match status" value="1"/>
</dbReference>
<feature type="domain" description="Protein kinase" evidence="6">
    <location>
        <begin position="141"/>
        <end position="403"/>
    </location>
</feature>
<reference evidence="7 8" key="1">
    <citation type="submission" date="2024-02" db="EMBL/GenBank/DDBJ databases">
        <authorList>
            <person name="Chen Y."/>
            <person name="Shah S."/>
            <person name="Dougan E. K."/>
            <person name="Thang M."/>
            <person name="Chan C."/>
        </authorList>
    </citation>
    <scope>NUCLEOTIDE SEQUENCE [LARGE SCALE GENOMIC DNA]</scope>
</reference>
<dbReference type="SUPFAM" id="SSF48371">
    <property type="entry name" value="ARM repeat"/>
    <property type="match status" value="1"/>
</dbReference>
<dbReference type="PANTHER" id="PTHR44329">
    <property type="entry name" value="SERINE/THREONINE-PROTEIN KINASE TNNI3K-RELATED"/>
    <property type="match status" value="1"/>
</dbReference>
<dbReference type="GO" id="GO:0016301">
    <property type="term" value="F:kinase activity"/>
    <property type="evidence" value="ECO:0007669"/>
    <property type="project" value="UniProtKB-KW"/>
</dbReference>
<evidence type="ECO:0000313" key="7">
    <source>
        <dbReference type="EMBL" id="CAK9094224.1"/>
    </source>
</evidence>
<evidence type="ECO:0000256" key="2">
    <source>
        <dbReference type="ARBA" id="ARBA00022840"/>
    </source>
</evidence>
<gene>
    <name evidence="7" type="ORF">SCF082_LOCUS44294</name>
</gene>
<name>A0ABP0R1Z1_9DINO</name>
<dbReference type="PROSITE" id="PS00108">
    <property type="entry name" value="PROTEIN_KINASE_ST"/>
    <property type="match status" value="1"/>
</dbReference>
<proteinExistence type="predicted"/>
<keyword evidence="8" id="KW-1185">Reference proteome</keyword>
<evidence type="ECO:0000259" key="6">
    <source>
        <dbReference type="PROSITE" id="PS50011"/>
    </source>
</evidence>
<keyword evidence="7" id="KW-0418">Kinase</keyword>
<dbReference type="Pfam" id="PF00069">
    <property type="entry name" value="Pkinase"/>
    <property type="match status" value="1"/>
</dbReference>
<dbReference type="Gene3D" id="1.25.10.10">
    <property type="entry name" value="Leucine-rich Repeat Variant"/>
    <property type="match status" value="1"/>
</dbReference>
<protein>
    <submittedName>
        <fullName evidence="7">Mitogen-activated protein kinase kinase kinase 7</fullName>
    </submittedName>
</protein>
<dbReference type="EMBL" id="CAXAMM010040595">
    <property type="protein sequence ID" value="CAK9094224.1"/>
    <property type="molecule type" value="Genomic_DNA"/>
</dbReference>
<sequence>MARVTVRNATPVERRAAGGRAGGGRGIDDLAIGNVALVRSAPEEMQLRLKETVELLEAILEKKAEEDAEDEECDARTLRREAIKAKAHNAAIGELVSEWEEEDDAGATTGVRSGSFEDFGATLSVQVLDSNASIPASALKVDEDQVLGQGRFGRVFLGRLRDRKVAVKVVNVEPNSMLMFQEQEKLWREAQAWSQWHHRNIVQLFGTCMQSSVLHLVMEFCDTSLHRLLYEVAEGIEPTKIRAIMSGVSRGMAFMHSKGFIHPDIKPRNILLNVDGSVKLCDYGLATARFDPACCAAGGLTKAVRGTLVYMSPEILEYPANWTPRADVYAFAMTRWEVLHRQPPWSEEGMTEHRLIDKVKNRQERPMFNQDLVGPMWMVSLVQKCWAPAVNERPDSVTIVEFLEGHRGHGRARRSTRVVQSLVRMLGSSSRKDGKRGGPGQESTDLDDPFGDVERLVDALQGAEDPAPALQELGDLLGTDIPAFADEPQEKKSLRVWALRYNGLTACVEVVKAFPESTQVVRNGLKCIRFLGRLGLPRERALFMQQADEEGLCELAVQICDSHVDDADVMQWACGVFWTLAMSPKNSAKLMGLGAADCVANAMRGHRDNAEVQEHALGALQNLALHSDNKGVLVTDTQIIPDIVLAMNNHKRCAFVQEYAEATTCWTSSTRTQATNAFWRWPLRWSASCSWTTATGRAKHLSN</sequence>
<organism evidence="7 8">
    <name type="scientific">Durusdinium trenchii</name>
    <dbReference type="NCBI Taxonomy" id="1381693"/>
    <lineage>
        <taxon>Eukaryota</taxon>
        <taxon>Sar</taxon>
        <taxon>Alveolata</taxon>
        <taxon>Dinophyceae</taxon>
        <taxon>Suessiales</taxon>
        <taxon>Symbiodiniaceae</taxon>
        <taxon>Durusdinium</taxon>
    </lineage>
</organism>
<evidence type="ECO:0000256" key="1">
    <source>
        <dbReference type="ARBA" id="ARBA00022741"/>
    </source>
</evidence>
<dbReference type="PROSITE" id="PS50176">
    <property type="entry name" value="ARM_REPEAT"/>
    <property type="match status" value="1"/>
</dbReference>
<comment type="caution">
    <text evidence="7">The sequence shown here is derived from an EMBL/GenBank/DDBJ whole genome shotgun (WGS) entry which is preliminary data.</text>
</comment>
<dbReference type="Proteomes" id="UP001642464">
    <property type="component" value="Unassembled WGS sequence"/>
</dbReference>
<keyword evidence="1 4" id="KW-0547">Nucleotide-binding</keyword>
<dbReference type="InterPro" id="IPR000719">
    <property type="entry name" value="Prot_kinase_dom"/>
</dbReference>
<dbReference type="Gene3D" id="1.10.510.10">
    <property type="entry name" value="Transferase(Phosphotransferase) domain 1"/>
    <property type="match status" value="1"/>
</dbReference>
<dbReference type="SUPFAM" id="SSF56112">
    <property type="entry name" value="Protein kinase-like (PK-like)"/>
    <property type="match status" value="1"/>
</dbReference>
<dbReference type="InterPro" id="IPR008271">
    <property type="entry name" value="Ser/Thr_kinase_AS"/>
</dbReference>
<evidence type="ECO:0000256" key="3">
    <source>
        <dbReference type="PROSITE-ProRule" id="PRU00259"/>
    </source>
</evidence>
<accession>A0ABP0R1Z1</accession>
<dbReference type="PROSITE" id="PS50011">
    <property type="entry name" value="PROTEIN_KINASE_DOM"/>
    <property type="match status" value="1"/>
</dbReference>
<dbReference type="InterPro" id="IPR000225">
    <property type="entry name" value="Armadillo"/>
</dbReference>
<dbReference type="InterPro" id="IPR011989">
    <property type="entry name" value="ARM-like"/>
</dbReference>
<keyword evidence="2 4" id="KW-0067">ATP-binding</keyword>